<organism evidence="6 7">
    <name type="scientific">Branchiostoma belcheri</name>
    <name type="common">Amphioxus</name>
    <dbReference type="NCBI Taxonomy" id="7741"/>
    <lineage>
        <taxon>Eukaryota</taxon>
        <taxon>Metazoa</taxon>
        <taxon>Chordata</taxon>
        <taxon>Cephalochordata</taxon>
        <taxon>Leptocardii</taxon>
        <taxon>Amphioxiformes</taxon>
        <taxon>Branchiostomatidae</taxon>
        <taxon>Branchiostoma</taxon>
    </lineage>
</organism>
<gene>
    <name evidence="7" type="primary">LOC109463700</name>
</gene>
<evidence type="ECO:0000313" key="6">
    <source>
        <dbReference type="Proteomes" id="UP000515135"/>
    </source>
</evidence>
<dbReference type="KEGG" id="bbel:109463700"/>
<dbReference type="SUPFAM" id="SSF57424">
    <property type="entry name" value="LDL receptor-like module"/>
    <property type="match status" value="1"/>
</dbReference>
<dbReference type="OrthoDB" id="9991628at2759"/>
<dbReference type="SMART" id="SM00192">
    <property type="entry name" value="LDLa"/>
    <property type="match status" value="1"/>
</dbReference>
<dbReference type="AlphaFoldDB" id="A0A6P4Y0H9"/>
<dbReference type="InterPro" id="IPR036055">
    <property type="entry name" value="LDL_receptor-like_sf"/>
</dbReference>
<sequence>MWFLIISCVCLFPLEAAPITRRTTVPTTVITTTVTWTLRTTIPTTEPWTLRTTIPTTEPWTLRTTIPTTEPKPTIPTTAFTTMRTTVPGATTQFTTIKTTKIPTTVRPASETTIKQTAVPPGASTASETSGTPTNAPDTRTVDLHDKTTKGKTSERTHSITLPPASSPKGNEGCLDDLYRCKGGGKCIDYKQVCDGTPDCPGEDDENIFCKDTSIPVVPIVAGVASVVALCVIVAGTVFFVKKRKTKRSQATRQAVNVDRVRRKDDPPANPPANPRDSHIYAAINPQDMDNNLTVISETPDRSNPRPDRRQNNTRNILQAPRDSNYATPEDVGGTVYENIPNESPYQALNPDTMENAAATYTSRSELANKK</sequence>
<feature type="region of interest" description="Disordered" evidence="3">
    <location>
        <begin position="104"/>
        <end position="168"/>
    </location>
</feature>
<keyword evidence="4" id="KW-0812">Transmembrane</keyword>
<feature type="region of interest" description="Disordered" evidence="3">
    <location>
        <begin position="249"/>
        <end position="350"/>
    </location>
</feature>
<keyword evidence="5" id="KW-0732">Signal</keyword>
<dbReference type="PROSITE" id="PS50068">
    <property type="entry name" value="LDLRA_2"/>
    <property type="match status" value="1"/>
</dbReference>
<evidence type="ECO:0000313" key="7">
    <source>
        <dbReference type="RefSeq" id="XP_019616144.1"/>
    </source>
</evidence>
<comment type="caution">
    <text evidence="2">Lacks conserved residue(s) required for the propagation of feature annotation.</text>
</comment>
<dbReference type="PROSITE" id="PS01209">
    <property type="entry name" value="LDLRA_1"/>
    <property type="match status" value="1"/>
</dbReference>
<feature type="signal peptide" evidence="5">
    <location>
        <begin position="1"/>
        <end position="16"/>
    </location>
</feature>
<feature type="compositionally biased region" description="Polar residues" evidence="3">
    <location>
        <begin position="124"/>
        <end position="138"/>
    </location>
</feature>
<dbReference type="GeneID" id="109463700"/>
<keyword evidence="1" id="KW-1015">Disulfide bond</keyword>
<keyword evidence="6" id="KW-1185">Reference proteome</keyword>
<keyword evidence="4" id="KW-0472">Membrane</keyword>
<dbReference type="CDD" id="cd00112">
    <property type="entry name" value="LDLa"/>
    <property type="match status" value="1"/>
</dbReference>
<keyword evidence="4" id="KW-1133">Transmembrane helix</keyword>
<feature type="compositionally biased region" description="Basic and acidic residues" evidence="3">
    <location>
        <begin position="140"/>
        <end position="158"/>
    </location>
</feature>
<feature type="transmembrane region" description="Helical" evidence="4">
    <location>
        <begin position="217"/>
        <end position="241"/>
    </location>
</feature>
<dbReference type="InterPro" id="IPR002172">
    <property type="entry name" value="LDrepeatLR_classA_rpt"/>
</dbReference>
<name>A0A6P4Y0H9_BRABE</name>
<evidence type="ECO:0000256" key="5">
    <source>
        <dbReference type="SAM" id="SignalP"/>
    </source>
</evidence>
<dbReference type="Proteomes" id="UP000515135">
    <property type="component" value="Unplaced"/>
</dbReference>
<feature type="compositionally biased region" description="Polar residues" evidence="3">
    <location>
        <begin position="288"/>
        <end position="297"/>
    </location>
</feature>
<feature type="chain" id="PRO_5027892804" evidence="5">
    <location>
        <begin position="17"/>
        <end position="371"/>
    </location>
</feature>
<evidence type="ECO:0000256" key="1">
    <source>
        <dbReference type="ARBA" id="ARBA00023157"/>
    </source>
</evidence>
<accession>A0A6P4Y0H9</accession>
<dbReference type="Gene3D" id="2.40.128.620">
    <property type="match status" value="1"/>
</dbReference>
<reference evidence="7" key="1">
    <citation type="submission" date="2025-08" db="UniProtKB">
        <authorList>
            <consortium name="RefSeq"/>
        </authorList>
    </citation>
    <scope>IDENTIFICATION</scope>
    <source>
        <tissue evidence="7">Gonad</tissue>
    </source>
</reference>
<evidence type="ECO:0000256" key="4">
    <source>
        <dbReference type="SAM" id="Phobius"/>
    </source>
</evidence>
<evidence type="ECO:0000256" key="3">
    <source>
        <dbReference type="SAM" id="MobiDB-lite"/>
    </source>
</evidence>
<proteinExistence type="predicted"/>
<feature type="compositionally biased region" description="Basic and acidic residues" evidence="3">
    <location>
        <begin position="299"/>
        <end position="311"/>
    </location>
</feature>
<evidence type="ECO:0000256" key="2">
    <source>
        <dbReference type="PROSITE-ProRule" id="PRU00124"/>
    </source>
</evidence>
<dbReference type="InterPro" id="IPR023415">
    <property type="entry name" value="LDLR_class-A_CS"/>
</dbReference>
<protein>
    <submittedName>
        <fullName evidence="7">Uncharacterized protein LOC109463700</fullName>
    </submittedName>
</protein>
<dbReference type="RefSeq" id="XP_019616144.1">
    <property type="nucleotide sequence ID" value="XM_019760585.1"/>
</dbReference>